<feature type="transmembrane region" description="Helical" evidence="7">
    <location>
        <begin position="228"/>
        <end position="248"/>
    </location>
</feature>
<feature type="transmembrane region" description="Helical" evidence="7">
    <location>
        <begin position="269"/>
        <end position="292"/>
    </location>
</feature>
<feature type="transmembrane region" description="Helical" evidence="7">
    <location>
        <begin position="79"/>
        <end position="98"/>
    </location>
</feature>
<dbReference type="RefSeq" id="WP_038234013.1">
    <property type="nucleotide sequence ID" value="NZ_RCNR01000042.1"/>
</dbReference>
<feature type="transmembrane region" description="Helical" evidence="7">
    <location>
        <begin position="366"/>
        <end position="385"/>
    </location>
</feature>
<gene>
    <name evidence="9" type="ORF">D9O36_16760</name>
</gene>
<reference evidence="9 10" key="1">
    <citation type="journal article" date="2019" name="Mar. Drugs">
        <title>Comparative Genomics and CAZyme Genome Repertoires of Marine Zobellia amurskyensis KMM 3526(T) and Zobellia laminariae KMM 3676(T).</title>
        <authorList>
            <person name="Chernysheva N."/>
            <person name="Bystritskaya E."/>
            <person name="Stenkova A."/>
            <person name="Golovkin I."/>
            <person name="Nedashkovskaya O."/>
            <person name="Isaeva M."/>
        </authorList>
    </citation>
    <scope>NUCLEOTIDE SEQUENCE [LARGE SCALE GENOMIC DNA]</scope>
    <source>
        <strain evidence="9 10">KMM 3526</strain>
    </source>
</reference>
<feature type="transmembrane region" description="Helical" evidence="7">
    <location>
        <begin position="50"/>
        <end position="72"/>
    </location>
</feature>
<keyword evidence="10" id="KW-1185">Reference proteome</keyword>
<feature type="transmembrane region" description="Helical" evidence="7">
    <location>
        <begin position="391"/>
        <end position="412"/>
    </location>
</feature>
<feature type="domain" description="CstA N-terminal" evidence="8">
    <location>
        <begin position="4"/>
        <end position="198"/>
    </location>
</feature>
<evidence type="ECO:0000256" key="1">
    <source>
        <dbReference type="ARBA" id="ARBA00004651"/>
    </source>
</evidence>
<keyword evidence="4 7" id="KW-0812">Transmembrane</keyword>
<keyword evidence="5 7" id="KW-1133">Transmembrane helix</keyword>
<feature type="transmembrane region" description="Helical" evidence="7">
    <location>
        <begin position="186"/>
        <end position="208"/>
    </location>
</feature>
<name>A0A7X3D2R1_9FLAO</name>
<feature type="transmembrane region" description="Helical" evidence="7">
    <location>
        <begin position="160"/>
        <end position="179"/>
    </location>
</feature>
<evidence type="ECO:0000256" key="7">
    <source>
        <dbReference type="SAM" id="Phobius"/>
    </source>
</evidence>
<feature type="transmembrane region" description="Helical" evidence="7">
    <location>
        <begin position="324"/>
        <end position="345"/>
    </location>
</feature>
<evidence type="ECO:0000313" key="9">
    <source>
        <dbReference type="EMBL" id="MUH37504.1"/>
    </source>
</evidence>
<feature type="transmembrane region" description="Helical" evidence="7">
    <location>
        <begin position="450"/>
        <end position="470"/>
    </location>
</feature>
<dbReference type="Proteomes" id="UP000540519">
    <property type="component" value="Unassembled WGS sequence"/>
</dbReference>
<accession>A0A7X3D2R1</accession>
<dbReference type="GO" id="GO:0009267">
    <property type="term" value="P:cellular response to starvation"/>
    <property type="evidence" value="ECO:0007669"/>
    <property type="project" value="InterPro"/>
</dbReference>
<organism evidence="9 10">
    <name type="scientific">Zobellia amurskyensis</name>
    <dbReference type="NCBI Taxonomy" id="248905"/>
    <lineage>
        <taxon>Bacteria</taxon>
        <taxon>Pseudomonadati</taxon>
        <taxon>Bacteroidota</taxon>
        <taxon>Flavobacteriia</taxon>
        <taxon>Flavobacteriales</taxon>
        <taxon>Flavobacteriaceae</taxon>
        <taxon>Zobellia</taxon>
    </lineage>
</organism>
<dbReference type="PANTHER" id="PTHR30252:SF4">
    <property type="entry name" value="CARBON STARVATION"/>
    <property type="match status" value="1"/>
</dbReference>
<evidence type="ECO:0000256" key="3">
    <source>
        <dbReference type="ARBA" id="ARBA00022475"/>
    </source>
</evidence>
<evidence type="ECO:0000256" key="6">
    <source>
        <dbReference type="ARBA" id="ARBA00023136"/>
    </source>
</evidence>
<dbReference type="Pfam" id="PF02554">
    <property type="entry name" value="CstA"/>
    <property type="match status" value="2"/>
</dbReference>
<dbReference type="PANTHER" id="PTHR30252">
    <property type="entry name" value="INNER MEMBRANE PEPTIDE TRANSPORTER"/>
    <property type="match status" value="1"/>
</dbReference>
<proteinExistence type="inferred from homology"/>
<evidence type="ECO:0000313" key="10">
    <source>
        <dbReference type="Proteomes" id="UP000540519"/>
    </source>
</evidence>
<dbReference type="EMBL" id="RCNR01000042">
    <property type="protein sequence ID" value="MUH37504.1"/>
    <property type="molecule type" value="Genomic_DNA"/>
</dbReference>
<dbReference type="InterPro" id="IPR003706">
    <property type="entry name" value="CstA_N"/>
</dbReference>
<feature type="transmembrane region" description="Helical" evidence="7">
    <location>
        <begin position="417"/>
        <end position="438"/>
    </location>
</feature>
<feature type="domain" description="CstA N-terminal" evidence="8">
    <location>
        <begin position="334"/>
        <end position="432"/>
    </location>
</feature>
<evidence type="ECO:0000256" key="4">
    <source>
        <dbReference type="ARBA" id="ARBA00022692"/>
    </source>
</evidence>
<comment type="caution">
    <text evidence="9">The sequence shown here is derived from an EMBL/GenBank/DDBJ whole genome shotgun (WGS) entry which is preliminary data.</text>
</comment>
<protein>
    <submittedName>
        <fullName evidence="9">Carbon starvation protein A</fullName>
    </submittedName>
</protein>
<comment type="similarity">
    <text evidence="2">Belongs to the peptide transporter carbon starvation (CstA) (TC 2.A.114) family.</text>
</comment>
<dbReference type="OrthoDB" id="9761224at2"/>
<evidence type="ECO:0000259" key="8">
    <source>
        <dbReference type="Pfam" id="PF02554"/>
    </source>
</evidence>
<dbReference type="AlphaFoldDB" id="A0A7X3D2R1"/>
<keyword evidence="3" id="KW-1003">Cell membrane</keyword>
<comment type="subcellular location">
    <subcellularLocation>
        <location evidence="1">Cell membrane</location>
        <topology evidence="1">Multi-pass membrane protein</topology>
    </subcellularLocation>
</comment>
<evidence type="ECO:0000256" key="5">
    <source>
        <dbReference type="ARBA" id="ARBA00022989"/>
    </source>
</evidence>
<dbReference type="GO" id="GO:0005886">
    <property type="term" value="C:plasma membrane"/>
    <property type="evidence" value="ECO:0007669"/>
    <property type="project" value="UniProtKB-SubCell"/>
</dbReference>
<evidence type="ECO:0000256" key="2">
    <source>
        <dbReference type="ARBA" id="ARBA00007755"/>
    </source>
</evidence>
<dbReference type="InterPro" id="IPR051605">
    <property type="entry name" value="CstA"/>
</dbReference>
<keyword evidence="6 7" id="KW-0472">Membrane</keyword>
<sequence length="480" mass="53118">MVSFIISVLVLVLGYYTYGKLVENIFGVDTKRETPAIRLRDDIDFMPLPAWRIFLIQFLNIAGLGPIFGAIAGAMFGPAAFLWIVLGSIFAGAVHDYFSGMLSVRHNGLSISEIVGIYLGPRMKHVMRYFTVILLIFVGTVFLMGPAKIIDGMTGNMWNLWIWVGIILAYYILSTLLPIDKMIGKIYPVFGVAMLLMALGLLIALFFGDYTIPELVPSNLVNMTSDPEATPLFPILFVTIACGAISGFHATQSPLMARCMQNERLGRKIFFGTMITEGVVALIWAAAAMTFFGNVGGLNDAMLANGNNAAWAANEISLNMLGKVGGVLALLGIVAAPITSGDTAFRSARLILSDIFKTDQKKIKNRLYISIPLFIVAFALTQMDFGMIWRYFAWSNQTLATVVLWTITAYLIYENKLYWVTLIPAIFMTMVCSTYILIAPEGFELENNVAYIGGAILTILISLLFWYYAVQRKKVFVQVM</sequence>
<feature type="transmembrane region" description="Helical" evidence="7">
    <location>
        <begin position="127"/>
        <end position="145"/>
    </location>
</feature>